<sequence length="76" mass="7844">MRQGPPAYGPAGSSAYPLTQGASSVCAESPSDAPSAVPLSMFPSPVRAQERAAKNHCTIMQLSGRDLRVGALTLET</sequence>
<protein>
    <submittedName>
        <fullName evidence="2">Uncharacterized protein</fullName>
    </submittedName>
</protein>
<evidence type="ECO:0000313" key="3">
    <source>
        <dbReference type="Proteomes" id="UP000429552"/>
    </source>
</evidence>
<comment type="caution">
    <text evidence="2">The sequence shown here is derived from an EMBL/GenBank/DDBJ whole genome shotgun (WGS) entry which is preliminary data.</text>
</comment>
<organism evidence="2 3">
    <name type="scientific">Streptomyces nigrescens</name>
    <dbReference type="NCBI Taxonomy" id="1920"/>
    <lineage>
        <taxon>Bacteria</taxon>
        <taxon>Bacillati</taxon>
        <taxon>Actinomycetota</taxon>
        <taxon>Actinomycetes</taxon>
        <taxon>Kitasatosporales</taxon>
        <taxon>Streptomycetaceae</taxon>
        <taxon>Streptomyces</taxon>
    </lineage>
</organism>
<reference evidence="2 3" key="1">
    <citation type="submission" date="2019-12" db="EMBL/GenBank/DDBJ databases">
        <title>Whole genome shotgun sequence of Streptomyces libani subsp. libani NBRC 13452.</title>
        <authorList>
            <person name="Ichikawa N."/>
            <person name="Kimura A."/>
            <person name="Kitahashi Y."/>
            <person name="Komaki H."/>
            <person name="Tamura T."/>
        </authorList>
    </citation>
    <scope>NUCLEOTIDE SEQUENCE [LARGE SCALE GENOMIC DNA]</scope>
    <source>
        <strain evidence="2 3">NBRC 13452</strain>
    </source>
</reference>
<gene>
    <name evidence="2" type="ORF">Sliba_12140</name>
</gene>
<dbReference type="EMBL" id="BLIP01000001">
    <property type="protein sequence ID" value="GFE20761.1"/>
    <property type="molecule type" value="Genomic_DNA"/>
</dbReference>
<evidence type="ECO:0000256" key="1">
    <source>
        <dbReference type="SAM" id="MobiDB-lite"/>
    </source>
</evidence>
<proteinExistence type="predicted"/>
<accession>A0A640TE33</accession>
<dbReference type="AlphaFoldDB" id="A0A640TE33"/>
<feature type="region of interest" description="Disordered" evidence="1">
    <location>
        <begin position="1"/>
        <end position="40"/>
    </location>
</feature>
<dbReference type="Proteomes" id="UP000429552">
    <property type="component" value="Unassembled WGS sequence"/>
</dbReference>
<name>A0A640TE33_STRNI</name>
<evidence type="ECO:0000313" key="2">
    <source>
        <dbReference type="EMBL" id="GFE20761.1"/>
    </source>
</evidence>